<dbReference type="EMBL" id="GBRH01264985">
    <property type="protein sequence ID" value="JAD32910.1"/>
    <property type="molecule type" value="Transcribed_RNA"/>
</dbReference>
<sequence length="36" mass="4030">MNHEPSALLIHSISKAECFNNYILFQLLNTLAGQPT</sequence>
<accession>A0A0A8Z831</accession>
<evidence type="ECO:0000313" key="1">
    <source>
        <dbReference type="EMBL" id="JAD32910.1"/>
    </source>
</evidence>
<organism evidence="1">
    <name type="scientific">Arundo donax</name>
    <name type="common">Giant reed</name>
    <name type="synonym">Donax arundinaceus</name>
    <dbReference type="NCBI Taxonomy" id="35708"/>
    <lineage>
        <taxon>Eukaryota</taxon>
        <taxon>Viridiplantae</taxon>
        <taxon>Streptophyta</taxon>
        <taxon>Embryophyta</taxon>
        <taxon>Tracheophyta</taxon>
        <taxon>Spermatophyta</taxon>
        <taxon>Magnoliopsida</taxon>
        <taxon>Liliopsida</taxon>
        <taxon>Poales</taxon>
        <taxon>Poaceae</taxon>
        <taxon>PACMAD clade</taxon>
        <taxon>Arundinoideae</taxon>
        <taxon>Arundineae</taxon>
        <taxon>Arundo</taxon>
    </lineage>
</organism>
<proteinExistence type="predicted"/>
<protein>
    <submittedName>
        <fullName evidence="1">Uncharacterized protein</fullName>
    </submittedName>
</protein>
<dbReference type="AlphaFoldDB" id="A0A0A8Z831"/>
<name>A0A0A8Z831_ARUDO</name>
<reference evidence="1" key="2">
    <citation type="journal article" date="2015" name="Data Brief">
        <title>Shoot transcriptome of the giant reed, Arundo donax.</title>
        <authorList>
            <person name="Barrero R.A."/>
            <person name="Guerrero F.D."/>
            <person name="Moolhuijzen P."/>
            <person name="Goolsby J.A."/>
            <person name="Tidwell J."/>
            <person name="Bellgard S.E."/>
            <person name="Bellgard M.I."/>
        </authorList>
    </citation>
    <scope>NUCLEOTIDE SEQUENCE</scope>
    <source>
        <tissue evidence="1">Shoot tissue taken approximately 20 cm above the soil surface</tissue>
    </source>
</reference>
<reference evidence="1" key="1">
    <citation type="submission" date="2014-09" db="EMBL/GenBank/DDBJ databases">
        <authorList>
            <person name="Magalhaes I.L.F."/>
            <person name="Oliveira U."/>
            <person name="Santos F.R."/>
            <person name="Vidigal T.H.D.A."/>
            <person name="Brescovit A.D."/>
            <person name="Santos A.J."/>
        </authorList>
    </citation>
    <scope>NUCLEOTIDE SEQUENCE</scope>
    <source>
        <tissue evidence="1">Shoot tissue taken approximately 20 cm above the soil surface</tissue>
    </source>
</reference>